<dbReference type="SMART" id="SM00471">
    <property type="entry name" value="HDc"/>
    <property type="match status" value="1"/>
</dbReference>
<dbReference type="Proteomes" id="UP000248806">
    <property type="component" value="Unassembled WGS sequence"/>
</dbReference>
<dbReference type="Pfam" id="PF01966">
    <property type="entry name" value="HD"/>
    <property type="match status" value="1"/>
</dbReference>
<comment type="caution">
    <text evidence="2">The sequence shown here is derived from an EMBL/GenBank/DDBJ whole genome shotgun (WGS) entry which is preliminary data.</text>
</comment>
<gene>
    <name evidence="2" type="ORF">EI42_05132</name>
</gene>
<evidence type="ECO:0000313" key="2">
    <source>
        <dbReference type="EMBL" id="PZW23334.1"/>
    </source>
</evidence>
<feature type="domain" description="HD" evidence="1">
    <location>
        <begin position="32"/>
        <end position="134"/>
    </location>
</feature>
<dbReference type="EMBL" id="QKUF01000027">
    <property type="protein sequence ID" value="PZW23334.1"/>
    <property type="molecule type" value="Genomic_DNA"/>
</dbReference>
<organism evidence="2 3">
    <name type="scientific">Thermosporothrix hazakensis</name>
    <dbReference type="NCBI Taxonomy" id="644383"/>
    <lineage>
        <taxon>Bacteria</taxon>
        <taxon>Bacillati</taxon>
        <taxon>Chloroflexota</taxon>
        <taxon>Ktedonobacteria</taxon>
        <taxon>Ktedonobacterales</taxon>
        <taxon>Thermosporotrichaceae</taxon>
        <taxon>Thermosporothrix</taxon>
    </lineage>
</organism>
<name>A0A326TZZ1_THEHA</name>
<proteinExistence type="predicted"/>
<dbReference type="RefSeq" id="WP_170142901.1">
    <property type="nucleotide sequence ID" value="NZ_BIFX01000001.1"/>
</dbReference>
<protein>
    <recommendedName>
        <fullName evidence="1">HD domain-containing protein</fullName>
    </recommendedName>
</protein>
<dbReference type="InterPro" id="IPR006674">
    <property type="entry name" value="HD_domain"/>
</dbReference>
<reference evidence="2 3" key="1">
    <citation type="submission" date="2018-06" db="EMBL/GenBank/DDBJ databases">
        <title>Genomic Encyclopedia of Archaeal and Bacterial Type Strains, Phase II (KMG-II): from individual species to whole genera.</title>
        <authorList>
            <person name="Goeker M."/>
        </authorList>
    </citation>
    <scope>NUCLEOTIDE SEQUENCE [LARGE SCALE GENOMIC DNA]</scope>
    <source>
        <strain evidence="2 3">ATCC BAA-1881</strain>
    </source>
</reference>
<sequence>MMKELFEEEQTLAAISAEVRRRFEARHDLAHGWDHIQRVYALALYLAEQEGANRFVVGLAALMHDLGHAAEETALHHADLSVDLARQLMEAQHVPTGVQEATAHAIVAHSFSRGVEPRTLEARVVRDADRLDGLGAIGVARWAITGVTRKHTGLQLYHPEDPFAESHLLDDHRYMLDHFYQKLLMLHEHMLTTTGKALAEQRTRFMQSYLEQLRLELALTQG</sequence>
<dbReference type="CDD" id="cd00077">
    <property type="entry name" value="HDc"/>
    <property type="match status" value="1"/>
</dbReference>
<dbReference type="NCBIfam" id="TIGR00277">
    <property type="entry name" value="HDIG"/>
    <property type="match status" value="1"/>
</dbReference>
<dbReference type="PANTHER" id="PTHR33594">
    <property type="entry name" value="SUPERFAMILY HYDROLASE, PUTATIVE (AFU_ORTHOLOGUE AFUA_1G03035)-RELATED"/>
    <property type="match status" value="1"/>
</dbReference>
<dbReference type="SUPFAM" id="SSF109604">
    <property type="entry name" value="HD-domain/PDEase-like"/>
    <property type="match status" value="1"/>
</dbReference>
<accession>A0A326TZZ1</accession>
<dbReference type="PANTHER" id="PTHR33594:SF1">
    <property type="entry name" value="HD_PDEASE DOMAIN-CONTAINING PROTEIN"/>
    <property type="match status" value="1"/>
</dbReference>
<evidence type="ECO:0000313" key="3">
    <source>
        <dbReference type="Proteomes" id="UP000248806"/>
    </source>
</evidence>
<dbReference type="InterPro" id="IPR003607">
    <property type="entry name" value="HD/PDEase_dom"/>
</dbReference>
<dbReference type="AlphaFoldDB" id="A0A326TZZ1"/>
<keyword evidence="3" id="KW-1185">Reference proteome</keyword>
<dbReference type="PROSITE" id="PS51831">
    <property type="entry name" value="HD"/>
    <property type="match status" value="1"/>
</dbReference>
<evidence type="ECO:0000259" key="1">
    <source>
        <dbReference type="PROSITE" id="PS51831"/>
    </source>
</evidence>
<dbReference type="InterPro" id="IPR006675">
    <property type="entry name" value="HDIG_dom"/>
</dbReference>
<dbReference type="Gene3D" id="1.10.3210.50">
    <property type="match status" value="1"/>
</dbReference>